<accession>A0ABT1L413</accession>
<dbReference type="Proteomes" id="UP001320768">
    <property type="component" value="Unassembled WGS sequence"/>
</dbReference>
<evidence type="ECO:0000313" key="2">
    <source>
        <dbReference type="Proteomes" id="UP001320768"/>
    </source>
</evidence>
<evidence type="ECO:0000313" key="1">
    <source>
        <dbReference type="EMBL" id="MCP8351927.1"/>
    </source>
</evidence>
<protein>
    <submittedName>
        <fullName evidence="1">Uncharacterized protein</fullName>
    </submittedName>
</protein>
<name>A0ABT1L413_9GAMM</name>
<reference evidence="1 2" key="1">
    <citation type="journal article" date="2022" name="Nat. Microbiol.">
        <title>The microbiome of a bacterivorous marine choanoflagellate contains a resource-demanding obligate bacterial associate.</title>
        <authorList>
            <person name="Needham D.M."/>
            <person name="Poirier C."/>
            <person name="Bachy C."/>
            <person name="George E.E."/>
            <person name="Wilken S."/>
            <person name="Yung C.C.M."/>
            <person name="Limardo A.J."/>
            <person name="Morando M."/>
            <person name="Sudek L."/>
            <person name="Malmstrom R.R."/>
            <person name="Keeling P.J."/>
            <person name="Santoro A.E."/>
            <person name="Worden A.Z."/>
        </authorList>
    </citation>
    <scope>NUCLEOTIDE SEQUENCE [LARGE SCALE GENOMIC DNA]</scope>
    <source>
        <strain evidence="1 2">Comchoano-2</strain>
    </source>
</reference>
<organism evidence="1 2">
    <name type="scientific">Candidatus Synchoanobacter obligatus</name>
    <dbReference type="NCBI Taxonomy" id="2919597"/>
    <lineage>
        <taxon>Bacteria</taxon>
        <taxon>Pseudomonadati</taxon>
        <taxon>Pseudomonadota</taxon>
        <taxon>Gammaproteobacteria</taxon>
        <taxon>Candidatus Comchoanobacterales</taxon>
        <taxon>Candidatus Comchoanobacteraceae</taxon>
        <taxon>Candidatus Synchoanobacter</taxon>
    </lineage>
</organism>
<comment type="caution">
    <text evidence="1">The sequence shown here is derived from an EMBL/GenBank/DDBJ whole genome shotgun (WGS) entry which is preliminary data.</text>
</comment>
<keyword evidence="2" id="KW-1185">Reference proteome</keyword>
<sequence length="102" mass="11284">MPRLRIRYPLTVIAIIALAVTLPSTIPSPSQTHAQMSENPDLNKGFYLRLHAPVKLPATIPHKNSGEMTYVGPLAHIKACHNQRAKIKPLYPGLNTDIVKIN</sequence>
<dbReference type="EMBL" id="JAKUDN010000001">
    <property type="protein sequence ID" value="MCP8351927.1"/>
    <property type="molecule type" value="Genomic_DNA"/>
</dbReference>
<proteinExistence type="predicted"/>
<gene>
    <name evidence="1" type="ORF">MKS91_01280</name>
</gene>
<dbReference type="RefSeq" id="WP_258569035.1">
    <property type="nucleotide sequence ID" value="NZ_JAKUDN010000001.1"/>
</dbReference>